<dbReference type="InterPro" id="IPR014001">
    <property type="entry name" value="Helicase_ATP-bd"/>
</dbReference>
<dbReference type="Gene3D" id="1.10.10.10">
    <property type="entry name" value="Winged helix-like DNA-binding domain superfamily/Winged helix DNA-binding domain"/>
    <property type="match status" value="1"/>
</dbReference>
<comment type="catalytic activity">
    <reaction evidence="8">
        <text>Couples ATP hydrolysis with the unwinding of duplex DNA by translocating in the 3'-5' direction.</text>
        <dbReference type="EC" id="5.6.2.4"/>
    </reaction>
</comment>
<evidence type="ECO:0000313" key="14">
    <source>
        <dbReference type="EMBL" id="URD74533.1"/>
    </source>
</evidence>
<evidence type="ECO:0000256" key="4">
    <source>
        <dbReference type="ARBA" id="ARBA00022806"/>
    </source>
</evidence>
<keyword evidence="4" id="KW-0347">Helicase</keyword>
<accession>A0A9E7JAZ3</accession>
<evidence type="ECO:0000256" key="10">
    <source>
        <dbReference type="ARBA" id="ARBA00048988"/>
    </source>
</evidence>
<keyword evidence="6" id="KW-0413">Isomerase</keyword>
<feature type="compositionally biased region" description="Polar residues" evidence="11">
    <location>
        <begin position="1309"/>
        <end position="1320"/>
    </location>
</feature>
<evidence type="ECO:0000256" key="6">
    <source>
        <dbReference type="ARBA" id="ARBA00023235"/>
    </source>
</evidence>
<evidence type="ECO:0000259" key="13">
    <source>
        <dbReference type="PROSITE" id="PS51194"/>
    </source>
</evidence>
<sequence length="1434" mass="159807">MSEEKEEAGEAYVLVSHCSSSSSSSSDTVVDENEEEVVRCNADVEKAVFFNSLQSECFSGCFLSDINMVISAPTASGKTVLFELCILRLMSKFLSSEGKFNHIKGTLKTIYIAPSKALVQEKHRDWSMKFHSLAIKCLEMTGDNESYKAKNIQEADIILTTPEKFDAVTRHGARNGDLSFFSDIALVLIDEVHFLNDPRGATLEAIISRIKMLSRISEMHSSPLAYVRFLAVSATIPNIQDIAEWLSVPAHGIKRFGEEMRPVQLTTKVFAPSELYFCYKTWEYITDILMQYSRGKSALVFCSTRKGALESAQCLSRIAMNLVGYHNGGLCMKDRNLVEGLFLKGVLQILCTTNTLAHGINLPAHTVVVKSTQYFNKEKGLYMEYELSMVLQVHLYENLLNGCEMVESQLLSCAMEHLTAEIVQLIISDISLAIEWLKCSYLYVRIKKNPENYSIERRIPHECLEKHMQEICVKKIKELSEHGMIWTDDDGFLLKPLAFDIAEPGILMTKFYLKFNTMKLIVKAPGSCSIEDVLRIISHSEELSWIQLRRNEKKLLNDINSDKEGRLRFHVLSENGKRKKRIQTREEKMFVLANDCLTGDPLVHDLSLNQDMNSICMSGCRIAKCIKECFIYRKNYKGTITSTLLAKCLHHRLWENSPYLLKQLPGIGMVTAKALYSAGINSFESLGAADPRKIEIITGRKYPFGNHVKESLLLLPPKVEIKMEEAEGKKPGKLKLIVTLNRICLSAASTKHHYADMLVGSDEDNMILFHEKIRAEEFPSPYVVTVLVSCPRNARVTMKADLIFDEYVGLDVHEKLVVTKGNNSIMTRGPFCKDSIPYALPEEIYLIEDDHKSSSKIMCDETLDLDNVRVHSSMPSFDLLQEETGKGLDVLTPEPSETECKTKSEEIIFEHIRKKSKNFPTLSTSTVMDYACHPLVLRRGTSKKQGFDVEADLNQIILIDPEPSEVSQELSLPVRFPTETERVMTKIASNFSSVLKPQLPHKLSPTCHQPGCNKPCSDSLEIVQTVGCKRSFTNESNPISDSPNCSQGHSVGVHDNLRTESFLGFKSFGLDHKTRVFPRYSVPLLAVEQSSEWEPCLPLGFTFWIIVFTSMEESTKRRERLRAMSLQASQAMVTTLEPSYSLLTAPPPPLLLPQISNPTIQPPLVLECQPSISNSGFFITDPLSAFTSSKRMRGVGAIGFNSSSHGVGTIGFSPSTPYHPRPSSFPTGTGNNQFHMSPPPDSISYKMPSCGPHSSPCRSPGQLLTPFSGHQGTPASGRCSWNRSGAIRGFPTNSPVSDLSGPHFGPWGSPNSIAQSSGTPQSISVGGSSLQISSGSSLKPATCGRGQSSNDNASVQRKPKRYYCKSMLEDPWRNLEPIVGNILEPMAGPGYWLPESISGKKRKVSETQSINQLNSKWSLAEVLADSFEEAINHD</sequence>
<dbReference type="InterPro" id="IPR001650">
    <property type="entry name" value="Helicase_C-like"/>
</dbReference>
<dbReference type="Proteomes" id="UP001055439">
    <property type="component" value="Chromosome 1"/>
</dbReference>
<dbReference type="SMART" id="SM00973">
    <property type="entry name" value="Sec63"/>
    <property type="match status" value="1"/>
</dbReference>
<dbReference type="EC" id="5.6.2.4" evidence="9"/>
<dbReference type="OrthoDB" id="5575at2759"/>
<dbReference type="Gene3D" id="1.10.3380.10">
    <property type="entry name" value="Sec63 N-terminal domain-like domain"/>
    <property type="match status" value="1"/>
</dbReference>
<dbReference type="SMART" id="SM00487">
    <property type="entry name" value="DEXDc"/>
    <property type="match status" value="1"/>
</dbReference>
<evidence type="ECO:0000259" key="12">
    <source>
        <dbReference type="PROSITE" id="PS51192"/>
    </source>
</evidence>
<reference evidence="14" key="1">
    <citation type="submission" date="2022-05" db="EMBL/GenBank/DDBJ databases">
        <title>The Musa troglodytarum L. genome provides insights into the mechanism of non-climacteric behaviour and enrichment of carotenoids.</title>
        <authorList>
            <person name="Wang J."/>
        </authorList>
    </citation>
    <scope>NUCLEOTIDE SEQUENCE</scope>
    <source>
        <tissue evidence="14">Leaf</tissue>
    </source>
</reference>
<dbReference type="FunFam" id="1.10.10.10:FF:000012">
    <property type="entry name" value="U5 small nuclear ribonucleoprotein helicase"/>
    <property type="match status" value="1"/>
</dbReference>
<keyword evidence="2" id="KW-0547">Nucleotide-binding</keyword>
<dbReference type="InterPro" id="IPR052247">
    <property type="entry name" value="Meiotic_Crossover_Helicase"/>
</dbReference>
<evidence type="ECO:0000256" key="1">
    <source>
        <dbReference type="ARBA" id="ARBA00010140"/>
    </source>
</evidence>
<feature type="region of interest" description="Disordered" evidence="11">
    <location>
        <begin position="1292"/>
        <end position="1356"/>
    </location>
</feature>
<dbReference type="EMBL" id="CP097502">
    <property type="protein sequence ID" value="URD74533.1"/>
    <property type="molecule type" value="Genomic_DNA"/>
</dbReference>
<proteinExistence type="inferred from homology"/>
<evidence type="ECO:0000256" key="5">
    <source>
        <dbReference type="ARBA" id="ARBA00022840"/>
    </source>
</evidence>
<dbReference type="SUPFAM" id="SSF52540">
    <property type="entry name" value="P-loop containing nucleoside triphosphate hydrolases"/>
    <property type="match status" value="1"/>
</dbReference>
<dbReference type="Pfam" id="PF23445">
    <property type="entry name" value="WHD_SNRNP200"/>
    <property type="match status" value="1"/>
</dbReference>
<evidence type="ECO:0000256" key="3">
    <source>
        <dbReference type="ARBA" id="ARBA00022801"/>
    </source>
</evidence>
<name>A0A9E7JAZ3_9LILI</name>
<dbReference type="GO" id="GO:0043138">
    <property type="term" value="F:3'-5' DNA helicase activity"/>
    <property type="evidence" value="ECO:0007669"/>
    <property type="project" value="UniProtKB-EC"/>
</dbReference>
<evidence type="ECO:0000256" key="11">
    <source>
        <dbReference type="SAM" id="MobiDB-lite"/>
    </source>
</evidence>
<keyword evidence="5" id="KW-0067">ATP-binding</keyword>
<feature type="compositionally biased region" description="Low complexity" evidence="11">
    <location>
        <begin position="1321"/>
        <end position="1338"/>
    </location>
</feature>
<evidence type="ECO:0000256" key="2">
    <source>
        <dbReference type="ARBA" id="ARBA00022741"/>
    </source>
</evidence>
<keyword evidence="3" id="KW-0378">Hydrolase</keyword>
<evidence type="ECO:0000256" key="8">
    <source>
        <dbReference type="ARBA" id="ARBA00034617"/>
    </source>
</evidence>
<dbReference type="PANTHER" id="PTHR47835:SF3">
    <property type="entry name" value="HELICASE FOR MEIOSIS 1"/>
    <property type="match status" value="1"/>
</dbReference>
<keyword evidence="15" id="KW-1185">Reference proteome</keyword>
<dbReference type="Pfam" id="PF02889">
    <property type="entry name" value="Sec63"/>
    <property type="match status" value="1"/>
</dbReference>
<dbReference type="PROSITE" id="PS51192">
    <property type="entry name" value="HELICASE_ATP_BIND_1"/>
    <property type="match status" value="1"/>
</dbReference>
<dbReference type="PROSITE" id="PS51194">
    <property type="entry name" value="HELICASE_CTER"/>
    <property type="match status" value="1"/>
</dbReference>
<feature type="domain" description="Helicase ATP-binding" evidence="12">
    <location>
        <begin position="59"/>
        <end position="254"/>
    </location>
</feature>
<comment type="catalytic activity">
    <reaction evidence="10">
        <text>ATP + H2O = ADP + phosphate + H(+)</text>
        <dbReference type="Rhea" id="RHEA:13065"/>
        <dbReference type="ChEBI" id="CHEBI:15377"/>
        <dbReference type="ChEBI" id="CHEBI:15378"/>
        <dbReference type="ChEBI" id="CHEBI:30616"/>
        <dbReference type="ChEBI" id="CHEBI:43474"/>
        <dbReference type="ChEBI" id="CHEBI:456216"/>
        <dbReference type="EC" id="5.6.2.4"/>
    </reaction>
</comment>
<dbReference type="Pfam" id="PF00271">
    <property type="entry name" value="Helicase_C"/>
    <property type="match status" value="1"/>
</dbReference>
<dbReference type="GO" id="GO:0003676">
    <property type="term" value="F:nucleic acid binding"/>
    <property type="evidence" value="ECO:0007669"/>
    <property type="project" value="InterPro"/>
</dbReference>
<feature type="compositionally biased region" description="Polar residues" evidence="11">
    <location>
        <begin position="1268"/>
        <end position="1280"/>
    </location>
</feature>
<dbReference type="GO" id="GO:0005524">
    <property type="term" value="F:ATP binding"/>
    <property type="evidence" value="ECO:0007669"/>
    <property type="project" value="UniProtKB-KW"/>
</dbReference>
<dbReference type="GO" id="GO:0051321">
    <property type="term" value="P:meiotic cell cycle"/>
    <property type="evidence" value="ECO:0007669"/>
    <property type="project" value="UniProtKB-KW"/>
</dbReference>
<evidence type="ECO:0000256" key="7">
    <source>
        <dbReference type="ARBA" id="ARBA00023254"/>
    </source>
</evidence>
<dbReference type="FunFam" id="1.10.3380.10:FF:000008">
    <property type="entry name" value="DExH-box ATP-dependent RNA helicase DExH17"/>
    <property type="match status" value="1"/>
</dbReference>
<feature type="domain" description="Helicase C-terminal" evidence="13">
    <location>
        <begin position="284"/>
        <end position="438"/>
    </location>
</feature>
<organism evidence="14 15">
    <name type="scientific">Musa troglodytarum</name>
    <name type="common">fe'i banana</name>
    <dbReference type="NCBI Taxonomy" id="320322"/>
    <lineage>
        <taxon>Eukaryota</taxon>
        <taxon>Viridiplantae</taxon>
        <taxon>Streptophyta</taxon>
        <taxon>Embryophyta</taxon>
        <taxon>Tracheophyta</taxon>
        <taxon>Spermatophyta</taxon>
        <taxon>Magnoliopsida</taxon>
        <taxon>Liliopsida</taxon>
        <taxon>Zingiberales</taxon>
        <taxon>Musaceae</taxon>
        <taxon>Musa</taxon>
    </lineage>
</organism>
<dbReference type="InterPro" id="IPR027417">
    <property type="entry name" value="P-loop_NTPase"/>
</dbReference>
<dbReference type="InterPro" id="IPR057842">
    <property type="entry name" value="WH_MER3"/>
</dbReference>
<dbReference type="Pfam" id="PF00270">
    <property type="entry name" value="DEAD"/>
    <property type="match status" value="1"/>
</dbReference>
<dbReference type="InterPro" id="IPR036388">
    <property type="entry name" value="WH-like_DNA-bd_sf"/>
</dbReference>
<protein>
    <recommendedName>
        <fullName evidence="9">DNA 3'-5' helicase</fullName>
        <ecNumber evidence="9">5.6.2.4</ecNumber>
    </recommendedName>
</protein>
<feature type="compositionally biased region" description="Polar residues" evidence="11">
    <location>
        <begin position="1224"/>
        <end position="1235"/>
    </location>
</feature>
<dbReference type="InterPro" id="IPR011545">
    <property type="entry name" value="DEAD/DEAH_box_helicase_dom"/>
</dbReference>
<dbReference type="PANTHER" id="PTHR47835">
    <property type="entry name" value="HFM1, ATP DEPENDENT DNA HELICASE HOMOLOG"/>
    <property type="match status" value="1"/>
</dbReference>
<dbReference type="GO" id="GO:0016787">
    <property type="term" value="F:hydrolase activity"/>
    <property type="evidence" value="ECO:0007669"/>
    <property type="project" value="UniProtKB-KW"/>
</dbReference>
<dbReference type="Gene3D" id="3.40.50.300">
    <property type="entry name" value="P-loop containing nucleotide triphosphate hydrolases"/>
    <property type="match status" value="2"/>
</dbReference>
<evidence type="ECO:0000256" key="9">
    <source>
        <dbReference type="ARBA" id="ARBA00034808"/>
    </source>
</evidence>
<dbReference type="InterPro" id="IPR004179">
    <property type="entry name" value="Sec63-dom"/>
</dbReference>
<comment type="similarity">
    <text evidence="1">Belongs to the helicase family. SKI2 subfamily.</text>
</comment>
<feature type="compositionally biased region" description="Polar residues" evidence="11">
    <location>
        <begin position="1345"/>
        <end position="1355"/>
    </location>
</feature>
<keyword evidence="7" id="KW-0469">Meiosis</keyword>
<dbReference type="SUPFAM" id="SSF158702">
    <property type="entry name" value="Sec63 N-terminal domain-like"/>
    <property type="match status" value="1"/>
</dbReference>
<evidence type="ECO:0000313" key="15">
    <source>
        <dbReference type="Proteomes" id="UP001055439"/>
    </source>
</evidence>
<feature type="region of interest" description="Disordered" evidence="11">
    <location>
        <begin position="1217"/>
        <end position="1280"/>
    </location>
</feature>
<dbReference type="Gene3D" id="1.10.150.20">
    <property type="entry name" value="5' to 3' exonuclease, C-terminal subdomain"/>
    <property type="match status" value="1"/>
</dbReference>
<gene>
    <name evidence="14" type="ORF">MUK42_08328</name>
</gene>